<organism evidence="1 2">
    <name type="scientific">Ascobolus immersus RN42</name>
    <dbReference type="NCBI Taxonomy" id="1160509"/>
    <lineage>
        <taxon>Eukaryota</taxon>
        <taxon>Fungi</taxon>
        <taxon>Dikarya</taxon>
        <taxon>Ascomycota</taxon>
        <taxon>Pezizomycotina</taxon>
        <taxon>Pezizomycetes</taxon>
        <taxon>Pezizales</taxon>
        <taxon>Ascobolaceae</taxon>
        <taxon>Ascobolus</taxon>
    </lineage>
</organism>
<accession>A0A3N4HRH4</accession>
<proteinExistence type="predicted"/>
<dbReference type="AlphaFoldDB" id="A0A3N4HRH4"/>
<keyword evidence="2" id="KW-1185">Reference proteome</keyword>
<name>A0A3N4HRH4_ASCIM</name>
<dbReference type="EMBL" id="ML119772">
    <property type="protein sequence ID" value="RPA75098.1"/>
    <property type="molecule type" value="Genomic_DNA"/>
</dbReference>
<protein>
    <submittedName>
        <fullName evidence="1">Uncharacterized protein</fullName>
    </submittedName>
</protein>
<sequence>MPPPESAEPSPQRLEDRLEYYRVYCRSDLERDIIKGRIAAIQPFSRIVDFADESLVWGRFLQLKYIDTLIDGIDDSWSVVRQPPPPESQKSNSGAIDLTCSGQDSLCEASANLSALTDKKARKFTLLSEKIGACLVERAAFPQNYPDFPLPPLGSREWSRPLDERHNMELSLSFLSRKRKSQLVLIGVSLELVLETSREMHRILKYWDSWRDPDNYGMDMFISCVNTFIKTWERLEKESVRRMKLLDFFYRMRMPDTEERIVRYLIEKDESPSAIRLQQYWARGWNMEGNHDLMNLGN</sequence>
<dbReference type="Proteomes" id="UP000275078">
    <property type="component" value="Unassembled WGS sequence"/>
</dbReference>
<gene>
    <name evidence="1" type="ORF">BJ508DRAFT_332470</name>
</gene>
<evidence type="ECO:0000313" key="1">
    <source>
        <dbReference type="EMBL" id="RPA75098.1"/>
    </source>
</evidence>
<reference evidence="1 2" key="1">
    <citation type="journal article" date="2018" name="Nat. Ecol. Evol.">
        <title>Pezizomycetes genomes reveal the molecular basis of ectomycorrhizal truffle lifestyle.</title>
        <authorList>
            <person name="Murat C."/>
            <person name="Payen T."/>
            <person name="Noel B."/>
            <person name="Kuo A."/>
            <person name="Morin E."/>
            <person name="Chen J."/>
            <person name="Kohler A."/>
            <person name="Krizsan K."/>
            <person name="Balestrini R."/>
            <person name="Da Silva C."/>
            <person name="Montanini B."/>
            <person name="Hainaut M."/>
            <person name="Levati E."/>
            <person name="Barry K.W."/>
            <person name="Belfiori B."/>
            <person name="Cichocki N."/>
            <person name="Clum A."/>
            <person name="Dockter R.B."/>
            <person name="Fauchery L."/>
            <person name="Guy J."/>
            <person name="Iotti M."/>
            <person name="Le Tacon F."/>
            <person name="Lindquist E.A."/>
            <person name="Lipzen A."/>
            <person name="Malagnac F."/>
            <person name="Mello A."/>
            <person name="Molinier V."/>
            <person name="Miyauchi S."/>
            <person name="Poulain J."/>
            <person name="Riccioni C."/>
            <person name="Rubini A."/>
            <person name="Sitrit Y."/>
            <person name="Splivallo R."/>
            <person name="Traeger S."/>
            <person name="Wang M."/>
            <person name="Zifcakova L."/>
            <person name="Wipf D."/>
            <person name="Zambonelli A."/>
            <person name="Paolocci F."/>
            <person name="Nowrousian M."/>
            <person name="Ottonello S."/>
            <person name="Baldrian P."/>
            <person name="Spatafora J.W."/>
            <person name="Henrissat B."/>
            <person name="Nagy L.G."/>
            <person name="Aury J.M."/>
            <person name="Wincker P."/>
            <person name="Grigoriev I.V."/>
            <person name="Bonfante P."/>
            <person name="Martin F.M."/>
        </authorList>
    </citation>
    <scope>NUCLEOTIDE SEQUENCE [LARGE SCALE GENOMIC DNA]</scope>
    <source>
        <strain evidence="1 2">RN42</strain>
    </source>
</reference>
<evidence type="ECO:0000313" key="2">
    <source>
        <dbReference type="Proteomes" id="UP000275078"/>
    </source>
</evidence>